<evidence type="ECO:0000313" key="1">
    <source>
        <dbReference type="EMBL" id="KMV14501.1"/>
    </source>
</evidence>
<comment type="caution">
    <text evidence="1">The sequence shown here is derived from an EMBL/GenBank/DDBJ whole genome shotgun (WGS) entry which is preliminary data.</text>
</comment>
<gene>
    <name evidence="1" type="ORF">ACT17_29800</name>
</gene>
<dbReference type="EMBL" id="LFOD01000045">
    <property type="protein sequence ID" value="KMV14501.1"/>
    <property type="molecule type" value="Genomic_DNA"/>
</dbReference>
<dbReference type="AlphaFoldDB" id="A0A0J8TYG6"/>
<reference evidence="1 2" key="1">
    <citation type="submission" date="2015-06" db="EMBL/GenBank/DDBJ databases">
        <title>Genome sequence of Mycobacterium conceptionense strain MLE.</title>
        <authorList>
            <person name="Greninger A.L."/>
            <person name="Cunningham G."/>
            <person name="Chiu C.Y."/>
            <person name="Miller S."/>
        </authorList>
    </citation>
    <scope>NUCLEOTIDE SEQUENCE [LARGE SCALE GENOMIC DNA]</scope>
    <source>
        <strain evidence="1 2">MLE</strain>
    </source>
</reference>
<dbReference type="Proteomes" id="UP000037594">
    <property type="component" value="Unassembled WGS sequence"/>
</dbReference>
<name>A0A0J8TYG6_9MYCO</name>
<protein>
    <submittedName>
        <fullName evidence="1">Uncharacterized protein</fullName>
    </submittedName>
</protein>
<organism evidence="1 2">
    <name type="scientific">Mycolicibacterium conceptionense</name>
    <dbReference type="NCBI Taxonomy" id="451644"/>
    <lineage>
        <taxon>Bacteria</taxon>
        <taxon>Bacillati</taxon>
        <taxon>Actinomycetota</taxon>
        <taxon>Actinomycetes</taxon>
        <taxon>Mycobacteriales</taxon>
        <taxon>Mycobacteriaceae</taxon>
        <taxon>Mycolicibacterium</taxon>
    </lineage>
</organism>
<proteinExistence type="predicted"/>
<evidence type="ECO:0000313" key="2">
    <source>
        <dbReference type="Proteomes" id="UP000037594"/>
    </source>
</evidence>
<accession>A0A0J8TYG6</accession>
<sequence>MRGLAHVSHRVTARGKVDDDQIPLRLLELSLEFLVTGELIHARDQQRVGFEDVEVDVGVDELVGQQVEPQPELEEQFVLPLLDQSTGSDDQALLDVVAEQQLLDV</sequence>